<feature type="transmembrane region" description="Helical" evidence="1">
    <location>
        <begin position="21"/>
        <end position="42"/>
    </location>
</feature>
<organism evidence="2 3">
    <name type="scientific">Aneurinibacillus aneurinilyticus</name>
    <name type="common">Bacillus aneurinolyticus</name>
    <dbReference type="NCBI Taxonomy" id="1391"/>
    <lineage>
        <taxon>Bacteria</taxon>
        <taxon>Bacillati</taxon>
        <taxon>Bacillota</taxon>
        <taxon>Bacilli</taxon>
        <taxon>Bacillales</taxon>
        <taxon>Paenibacillaceae</taxon>
        <taxon>Aneurinibacillus group</taxon>
        <taxon>Aneurinibacillus</taxon>
    </lineage>
</organism>
<keyword evidence="1" id="KW-0472">Membrane</keyword>
<keyword evidence="1" id="KW-0812">Transmembrane</keyword>
<dbReference type="SUPFAM" id="SSF53187">
    <property type="entry name" value="Zn-dependent exopeptidases"/>
    <property type="match status" value="1"/>
</dbReference>
<protein>
    <submittedName>
        <fullName evidence="2">Uncharacterized protein</fullName>
    </submittedName>
</protein>
<name>A0A848CZN9_ANEAE</name>
<evidence type="ECO:0000313" key="3">
    <source>
        <dbReference type="Proteomes" id="UP000561326"/>
    </source>
</evidence>
<keyword evidence="1" id="KW-1133">Transmembrane helix</keyword>
<dbReference type="EMBL" id="JABAGO010000071">
    <property type="protein sequence ID" value="NMF01204.1"/>
    <property type="molecule type" value="Genomic_DNA"/>
</dbReference>
<dbReference type="AlphaFoldDB" id="A0A848CZN9"/>
<dbReference type="Proteomes" id="UP000561326">
    <property type="component" value="Unassembled WGS sequence"/>
</dbReference>
<dbReference type="Gene3D" id="3.40.630.40">
    <property type="entry name" value="Zn-dependent exopeptidases"/>
    <property type="match status" value="1"/>
</dbReference>
<sequence length="44" mass="4642">MLECFFISNPKEAALMKGAAFLLELAEAIGQGVLTAIGIAYVPE</sequence>
<evidence type="ECO:0000256" key="1">
    <source>
        <dbReference type="SAM" id="Phobius"/>
    </source>
</evidence>
<gene>
    <name evidence="2" type="ORF">HF838_23690</name>
</gene>
<proteinExistence type="predicted"/>
<evidence type="ECO:0000313" key="2">
    <source>
        <dbReference type="EMBL" id="NMF01204.1"/>
    </source>
</evidence>
<comment type="caution">
    <text evidence="2">The sequence shown here is derived from an EMBL/GenBank/DDBJ whole genome shotgun (WGS) entry which is preliminary data.</text>
</comment>
<accession>A0A848CZN9</accession>
<reference evidence="2 3" key="1">
    <citation type="submission" date="2020-04" db="EMBL/GenBank/DDBJ databases">
        <authorList>
            <person name="Hitch T.C.A."/>
            <person name="Wylensek D."/>
            <person name="Clavel T."/>
        </authorList>
    </citation>
    <scope>NUCLEOTIDE SEQUENCE [LARGE SCALE GENOMIC DNA]</scope>
    <source>
        <strain evidence="2 3">WB01_D5_05</strain>
    </source>
</reference>